<gene>
    <name evidence="2" type="ORF">MNBD_BACTEROID02-843</name>
</gene>
<protein>
    <recommendedName>
        <fullName evidence="1">Secretion system C-terminal sorting domain-containing protein</fullName>
    </recommendedName>
</protein>
<dbReference type="AlphaFoldDB" id="A0A3B0RKJ2"/>
<sequence length="571" mass="61023">MQTKITLLVSSLIVFMSNAQTIEKYSIDSGGASITSGNIELLYTIGEVNVQESSAGNINLSEGFINAQVFIKIDPIVFLQGSAINPNVGEETLMRDDLRVASLIPTTSPYADAAIAVGTVFNLGGTSGSGLAQDDIVDWVWVELRDQANSATVSASQSALLQRDGDVVSVDGVSPLSFNITSGNYYIAVNHRNNLGIISTTTFGLSGTTTVVDFTSSSTAAQGGTNALLNLGNGVFATYTGDYDGNAQIQNTDATSVIALLGGSGYNNADMDTNSQIQNTDVNNLINPSIGKGQQFAKIASGDSKTYSVNAAHNIIFSFANAQNTNDGTNDFYEVDILIESDQDFKLGSGQLYFNYNTAAFGTNVSANGTIAYTQPTNYVLGAVNVLAIYGQFVQNDNTTSRVSLSWQQALSSGAITTNNVTATPALLFHIKIQYLDVAQSPTVCFEQDPLFLDQTFTACGPTTFATVDCTNFPGTQLLNDSFNCTGATLGLDDNELLNIVLFPNPTKDIVYINGDINKLKQIDFYTITGQHILTVNKNFREIDISGLESAMYFVKLSTGETIQTFKIIKE</sequence>
<reference evidence="2" key="1">
    <citation type="submission" date="2018-06" db="EMBL/GenBank/DDBJ databases">
        <authorList>
            <person name="Zhirakovskaya E."/>
        </authorList>
    </citation>
    <scope>NUCLEOTIDE SEQUENCE</scope>
</reference>
<dbReference type="Pfam" id="PF18962">
    <property type="entry name" value="Por_Secre_tail"/>
    <property type="match status" value="1"/>
</dbReference>
<accession>A0A3B0RKJ2</accession>
<evidence type="ECO:0000259" key="1">
    <source>
        <dbReference type="Pfam" id="PF18962"/>
    </source>
</evidence>
<dbReference type="EMBL" id="UOEB01000121">
    <property type="protein sequence ID" value="VAV83975.1"/>
    <property type="molecule type" value="Genomic_DNA"/>
</dbReference>
<name>A0A3B0RKJ2_9ZZZZ</name>
<proteinExistence type="predicted"/>
<organism evidence="2">
    <name type="scientific">hydrothermal vent metagenome</name>
    <dbReference type="NCBI Taxonomy" id="652676"/>
    <lineage>
        <taxon>unclassified sequences</taxon>
        <taxon>metagenomes</taxon>
        <taxon>ecological metagenomes</taxon>
    </lineage>
</organism>
<feature type="domain" description="Secretion system C-terminal sorting" evidence="1">
    <location>
        <begin position="502"/>
        <end position="569"/>
    </location>
</feature>
<dbReference type="InterPro" id="IPR026444">
    <property type="entry name" value="Secre_tail"/>
</dbReference>
<dbReference type="NCBIfam" id="TIGR04183">
    <property type="entry name" value="Por_Secre_tail"/>
    <property type="match status" value="1"/>
</dbReference>
<evidence type="ECO:0000313" key="2">
    <source>
        <dbReference type="EMBL" id="VAV83975.1"/>
    </source>
</evidence>